<accession>A0A0D2FV01</accession>
<protein>
    <recommendedName>
        <fullName evidence="2">Ubiquitin-like domain-containing protein</fullName>
    </recommendedName>
</protein>
<dbReference type="EMBL" id="KN846956">
    <property type="protein sequence ID" value="KIW72283.1"/>
    <property type="molecule type" value="Genomic_DNA"/>
</dbReference>
<evidence type="ECO:0000259" key="2">
    <source>
        <dbReference type="PROSITE" id="PS50053"/>
    </source>
</evidence>
<dbReference type="InterPro" id="IPR029071">
    <property type="entry name" value="Ubiquitin-like_domsf"/>
</dbReference>
<gene>
    <name evidence="3" type="ORF">PV04_00488</name>
</gene>
<dbReference type="SMART" id="SM00213">
    <property type="entry name" value="UBQ"/>
    <property type="match status" value="1"/>
</dbReference>
<reference evidence="3 4" key="1">
    <citation type="submission" date="2015-01" db="EMBL/GenBank/DDBJ databases">
        <title>The Genome Sequence of Capronia semiimmersa CBS27337.</title>
        <authorList>
            <consortium name="The Broad Institute Genomics Platform"/>
            <person name="Cuomo C."/>
            <person name="de Hoog S."/>
            <person name="Gorbushina A."/>
            <person name="Stielow B."/>
            <person name="Teixiera M."/>
            <person name="Abouelleil A."/>
            <person name="Chapman S.B."/>
            <person name="Priest M."/>
            <person name="Young S.K."/>
            <person name="Wortman J."/>
            <person name="Nusbaum C."/>
            <person name="Birren B."/>
        </authorList>
    </citation>
    <scope>NUCLEOTIDE SEQUENCE [LARGE SCALE GENOMIC DNA]</scope>
    <source>
        <strain evidence="3 4">CBS 27337</strain>
    </source>
</reference>
<dbReference type="InterPro" id="IPR000626">
    <property type="entry name" value="Ubiquitin-like_dom"/>
</dbReference>
<feature type="domain" description="Ubiquitin-like" evidence="2">
    <location>
        <begin position="114"/>
        <end position="192"/>
    </location>
</feature>
<organism evidence="3 4">
    <name type="scientific">Phialophora macrospora</name>
    <dbReference type="NCBI Taxonomy" id="1851006"/>
    <lineage>
        <taxon>Eukaryota</taxon>
        <taxon>Fungi</taxon>
        <taxon>Dikarya</taxon>
        <taxon>Ascomycota</taxon>
        <taxon>Pezizomycotina</taxon>
        <taxon>Eurotiomycetes</taxon>
        <taxon>Chaetothyriomycetidae</taxon>
        <taxon>Chaetothyriales</taxon>
        <taxon>Herpotrichiellaceae</taxon>
        <taxon>Phialophora</taxon>
    </lineage>
</organism>
<name>A0A0D2FV01_9EURO</name>
<dbReference type="Pfam" id="PF00240">
    <property type="entry name" value="ubiquitin"/>
    <property type="match status" value="1"/>
</dbReference>
<dbReference type="HOGENOM" id="CLU_866011_0_0_1"/>
<evidence type="ECO:0000313" key="3">
    <source>
        <dbReference type="EMBL" id="KIW72283.1"/>
    </source>
</evidence>
<dbReference type="PROSITE" id="PS50053">
    <property type="entry name" value="UBIQUITIN_2"/>
    <property type="match status" value="1"/>
</dbReference>
<dbReference type="Proteomes" id="UP000054266">
    <property type="component" value="Unassembled WGS sequence"/>
</dbReference>
<feature type="region of interest" description="Disordered" evidence="1">
    <location>
        <begin position="1"/>
        <end position="20"/>
    </location>
</feature>
<keyword evidence="4" id="KW-1185">Reference proteome</keyword>
<dbReference type="Gene3D" id="3.10.20.90">
    <property type="entry name" value="Phosphatidylinositol 3-kinase Catalytic Subunit, Chain A, domain 1"/>
    <property type="match status" value="1"/>
</dbReference>
<evidence type="ECO:0000313" key="4">
    <source>
        <dbReference type="Proteomes" id="UP000054266"/>
    </source>
</evidence>
<dbReference type="SUPFAM" id="SSF54236">
    <property type="entry name" value="Ubiquitin-like"/>
    <property type="match status" value="1"/>
</dbReference>
<evidence type="ECO:0000256" key="1">
    <source>
        <dbReference type="SAM" id="MobiDB-lite"/>
    </source>
</evidence>
<dbReference type="CDD" id="cd17039">
    <property type="entry name" value="Ubl_ubiquitin_like"/>
    <property type="match status" value="1"/>
</dbReference>
<dbReference type="AlphaFoldDB" id="A0A0D2FV01"/>
<proteinExistence type="predicted"/>
<sequence>MDAPTHSGPQTEVNGDIATSFPDPQSKKTLVLFYKPIILSVDLATCKTESDMLNAVRGQAQFELYDVNVFNDCYYPGLVPKTPFTHDQPEIAREDWSTIYFPILNVIPRPRDKYNVHIYNPRQQNSSGNLTTFTVKVAFEDTVANLKHSINERTGIRPSSQRLDFQGRTLPRSDHLLMHGMTEGSHVMLTVKATLYFRFKTWTTWVFDFPNTPLYDILRCFAEFERQDLATLLFQMPKSSRDASQASQTWLPDRSRLFSAEEAMGTMEQNGIRAGDRIEVFELDKPAARKRVLEESQEMLQSTKRICGATSRKRRSRGRK</sequence>